<evidence type="ECO:0000313" key="1">
    <source>
        <dbReference type="EMBL" id="VDP27450.1"/>
    </source>
</evidence>
<reference evidence="1 2" key="1">
    <citation type="submission" date="2018-11" db="EMBL/GenBank/DDBJ databases">
        <authorList>
            <consortium name="Pathogen Informatics"/>
        </authorList>
    </citation>
    <scope>NUCLEOTIDE SEQUENCE [LARGE SCALE GENOMIC DNA]</scope>
    <source>
        <strain evidence="1 2">Zambia</strain>
    </source>
</reference>
<keyword evidence="2" id="KW-1185">Reference proteome</keyword>
<sequence length="103" mass="12209">MILLGQKYGLPLLPKRISANIFECIIHRMKQKTCNPYYKVLQTVDLEKWYHLNPNVLGEPEWNLNSMDYLGDKLENEVGLHFCVHYNVQPQIYLCISPFYSFE</sequence>
<organism evidence="1 2">
    <name type="scientific">Schistosoma margrebowiei</name>
    <dbReference type="NCBI Taxonomy" id="48269"/>
    <lineage>
        <taxon>Eukaryota</taxon>
        <taxon>Metazoa</taxon>
        <taxon>Spiralia</taxon>
        <taxon>Lophotrochozoa</taxon>
        <taxon>Platyhelminthes</taxon>
        <taxon>Trematoda</taxon>
        <taxon>Digenea</taxon>
        <taxon>Strigeidida</taxon>
        <taxon>Schistosomatoidea</taxon>
        <taxon>Schistosomatidae</taxon>
        <taxon>Schistosoma</taxon>
    </lineage>
</organism>
<evidence type="ECO:0000313" key="2">
    <source>
        <dbReference type="Proteomes" id="UP000277204"/>
    </source>
</evidence>
<proteinExistence type="predicted"/>
<accession>A0A183MQL4</accession>
<gene>
    <name evidence="1" type="ORF">SMRZ_LOCUS18339</name>
</gene>
<protein>
    <submittedName>
        <fullName evidence="1">Uncharacterized protein</fullName>
    </submittedName>
</protein>
<dbReference type="EMBL" id="UZAI01017622">
    <property type="protein sequence ID" value="VDP27450.1"/>
    <property type="molecule type" value="Genomic_DNA"/>
</dbReference>
<dbReference type="STRING" id="48269.A0A183MQL4"/>
<name>A0A183MQL4_9TREM</name>
<dbReference type="Proteomes" id="UP000277204">
    <property type="component" value="Unassembled WGS sequence"/>
</dbReference>
<dbReference type="AlphaFoldDB" id="A0A183MQL4"/>